<name>A0AAW1G427_ZOAVI</name>
<evidence type="ECO:0000313" key="2">
    <source>
        <dbReference type="EMBL" id="KAK9541098.1"/>
    </source>
</evidence>
<dbReference type="EMBL" id="JBCEZU010000002">
    <property type="protein sequence ID" value="KAK9541098.1"/>
    <property type="molecule type" value="Genomic_DNA"/>
</dbReference>
<protein>
    <submittedName>
        <fullName evidence="2">Uncharacterized protein</fullName>
    </submittedName>
</protein>
<proteinExistence type="predicted"/>
<comment type="caution">
    <text evidence="2">The sequence shown here is derived from an EMBL/GenBank/DDBJ whole genome shotgun (WGS) entry which is preliminary data.</text>
</comment>
<evidence type="ECO:0000313" key="3">
    <source>
        <dbReference type="Proteomes" id="UP001488805"/>
    </source>
</evidence>
<organism evidence="2 3">
    <name type="scientific">Zoarces viviparus</name>
    <name type="common">Viviparous eelpout</name>
    <name type="synonym">Blennius viviparus</name>
    <dbReference type="NCBI Taxonomy" id="48416"/>
    <lineage>
        <taxon>Eukaryota</taxon>
        <taxon>Metazoa</taxon>
        <taxon>Chordata</taxon>
        <taxon>Craniata</taxon>
        <taxon>Vertebrata</taxon>
        <taxon>Euteleostomi</taxon>
        <taxon>Actinopterygii</taxon>
        <taxon>Neopterygii</taxon>
        <taxon>Teleostei</taxon>
        <taxon>Neoteleostei</taxon>
        <taxon>Acanthomorphata</taxon>
        <taxon>Eupercaria</taxon>
        <taxon>Perciformes</taxon>
        <taxon>Cottioidei</taxon>
        <taxon>Zoarcales</taxon>
        <taxon>Zoarcidae</taxon>
        <taxon>Zoarcinae</taxon>
        <taxon>Zoarces</taxon>
    </lineage>
</organism>
<gene>
    <name evidence="2" type="ORF">VZT92_001169</name>
</gene>
<evidence type="ECO:0000256" key="1">
    <source>
        <dbReference type="SAM" id="MobiDB-lite"/>
    </source>
</evidence>
<dbReference type="AlphaFoldDB" id="A0AAW1G427"/>
<accession>A0AAW1G427</accession>
<reference evidence="2 3" key="1">
    <citation type="journal article" date="2024" name="Genome Biol. Evol.">
        <title>Chromosome-level genome assembly of the viviparous eelpout Zoarces viviparus.</title>
        <authorList>
            <person name="Fuhrmann N."/>
            <person name="Brasseur M.V."/>
            <person name="Bakowski C.E."/>
            <person name="Podsiadlowski L."/>
            <person name="Prost S."/>
            <person name="Krehenwinkel H."/>
            <person name="Mayer C."/>
        </authorList>
    </citation>
    <scope>NUCLEOTIDE SEQUENCE [LARGE SCALE GENOMIC DNA]</scope>
    <source>
        <strain evidence="2">NO-MEL_2022_Ind0_liver</strain>
    </source>
</reference>
<sequence>MDILKPRDTSRHLKTFCGFSARQPIRFDATSRLRSSSTNHRLERLRTVRRVPPLSRDVPSTLLGDLPLSAAPCRSSRTSQQR</sequence>
<keyword evidence="3" id="KW-1185">Reference proteome</keyword>
<dbReference type="Proteomes" id="UP001488805">
    <property type="component" value="Unassembled WGS sequence"/>
</dbReference>
<feature type="region of interest" description="Disordered" evidence="1">
    <location>
        <begin position="55"/>
        <end position="82"/>
    </location>
</feature>